<reference evidence="7" key="1">
    <citation type="journal article" date="2014" name="Int. J. Syst. Evol. Microbiol.">
        <title>Complete genome of a new Firmicutes species belonging to the dominant human colonic microbiota ('Ruminococcus bicirculans') reveals two chromosomes and a selective capacity to utilize plant glucans.</title>
        <authorList>
            <consortium name="NISC Comparative Sequencing Program"/>
            <person name="Wegmann U."/>
            <person name="Louis P."/>
            <person name="Goesmann A."/>
            <person name="Henrissat B."/>
            <person name="Duncan S.H."/>
            <person name="Flint H.J."/>
        </authorList>
    </citation>
    <scope>NUCLEOTIDE SEQUENCE</scope>
    <source>
        <strain evidence="7">NBRC 103855</strain>
    </source>
</reference>
<dbReference type="RefSeq" id="WP_284393883.1">
    <property type="nucleotide sequence ID" value="NZ_BSNG01000003.1"/>
</dbReference>
<name>A0ABQ5UKC5_9HYPH</name>
<evidence type="ECO:0000256" key="3">
    <source>
        <dbReference type="ARBA" id="ARBA00022630"/>
    </source>
</evidence>
<dbReference type="InterPro" id="IPR000172">
    <property type="entry name" value="GMC_OxRdtase_N"/>
</dbReference>
<dbReference type="SUPFAM" id="SSF51905">
    <property type="entry name" value="FAD/NAD(P)-binding domain"/>
    <property type="match status" value="1"/>
</dbReference>
<comment type="cofactor">
    <cofactor evidence="1">
        <name>FAD</name>
        <dbReference type="ChEBI" id="CHEBI:57692"/>
    </cofactor>
</comment>
<dbReference type="PROSITE" id="PS00623">
    <property type="entry name" value="GMC_OXRED_1"/>
    <property type="match status" value="1"/>
</dbReference>
<comment type="caution">
    <text evidence="7">The sequence shown here is derived from an EMBL/GenBank/DDBJ whole genome shotgun (WGS) entry which is preliminary data.</text>
</comment>
<accession>A0ABQ5UKC5</accession>
<keyword evidence="8" id="KW-1185">Reference proteome</keyword>
<evidence type="ECO:0000256" key="1">
    <source>
        <dbReference type="ARBA" id="ARBA00001974"/>
    </source>
</evidence>
<organism evidence="7 8">
    <name type="scientific">Devosia yakushimensis</name>
    <dbReference type="NCBI Taxonomy" id="470028"/>
    <lineage>
        <taxon>Bacteria</taxon>
        <taxon>Pseudomonadati</taxon>
        <taxon>Pseudomonadota</taxon>
        <taxon>Alphaproteobacteria</taxon>
        <taxon>Hyphomicrobiales</taxon>
        <taxon>Devosiaceae</taxon>
        <taxon>Devosia</taxon>
    </lineage>
</organism>
<feature type="domain" description="Glucose-methanol-choline oxidoreductase N-terminal" evidence="6">
    <location>
        <begin position="78"/>
        <end position="101"/>
    </location>
</feature>
<dbReference type="InterPro" id="IPR007867">
    <property type="entry name" value="GMC_OxRtase_C"/>
</dbReference>
<comment type="similarity">
    <text evidence="2 5">Belongs to the GMC oxidoreductase family.</text>
</comment>
<evidence type="ECO:0000256" key="2">
    <source>
        <dbReference type="ARBA" id="ARBA00010790"/>
    </source>
</evidence>
<dbReference type="Gene3D" id="3.30.560.10">
    <property type="entry name" value="Glucose Oxidase, domain 3"/>
    <property type="match status" value="1"/>
</dbReference>
<reference evidence="7" key="2">
    <citation type="submission" date="2023-01" db="EMBL/GenBank/DDBJ databases">
        <title>Draft genome sequence of Devosia yakushimensis strain NBRC 103855.</title>
        <authorList>
            <person name="Sun Q."/>
            <person name="Mori K."/>
        </authorList>
    </citation>
    <scope>NUCLEOTIDE SEQUENCE</scope>
    <source>
        <strain evidence="7">NBRC 103855</strain>
    </source>
</reference>
<sequence length="547" mass="60157">MTDYIIVGAGSAGCVLADRLSRDPGNSVLLLEAGGSTEHPLVHMPRGMAKLWQTPKYFWSFPMEDHPNRAPNETWYYGKGLGGSSAVNGTWYFRGQPGDYNSWEALGLAGWNWEVISRAYAELEGYNDPQADQSRGKKGPLEITASKDRNPINDALIEAGRQMGIPFLADVNQPGTEGIGYTQMTVNSRGRRVSAYSAFLKHARKRPNLKVRTGVHVRRVDFDDSKRAVGVTCSMGYGLERFTANKEIIVSSGVMQSPKLLQLSGIGPRDLLDSHKIAVVHSNDQVGKNLAEHMMISMSYDLMETPGINREFSGWRLYKNVLDYFLMGRGHMATNLPDVSAMVSSPETASDFPDIQLGISPYSLENSAEAKSEAGRGVPETTPGITAVGFYLRPESRGTVFIRSSDPRDPPRSTANWFGNERDKKHFLDMVKTIRAYMSQPALQRYVGDEKFPSAQHQSDEEILEMGYWLMSTGLHGTGTCRMGLEGAGVLDEHLRVRGVDGLRVVDCSAIPTPISGNTNGPAMALAWRAADLILADAEQSTIRKSN</sequence>
<keyword evidence="4 5" id="KW-0274">FAD</keyword>
<dbReference type="InterPro" id="IPR036188">
    <property type="entry name" value="FAD/NAD-bd_sf"/>
</dbReference>
<dbReference type="InterPro" id="IPR012132">
    <property type="entry name" value="GMC_OxRdtase"/>
</dbReference>
<evidence type="ECO:0000259" key="6">
    <source>
        <dbReference type="PROSITE" id="PS00623"/>
    </source>
</evidence>
<proteinExistence type="inferred from homology"/>
<evidence type="ECO:0000313" key="7">
    <source>
        <dbReference type="EMBL" id="GLQ12089.1"/>
    </source>
</evidence>
<dbReference type="Pfam" id="PF00732">
    <property type="entry name" value="GMC_oxred_N"/>
    <property type="match status" value="1"/>
</dbReference>
<dbReference type="Gene3D" id="3.50.50.60">
    <property type="entry name" value="FAD/NAD(P)-binding domain"/>
    <property type="match status" value="1"/>
</dbReference>
<dbReference type="Proteomes" id="UP001161406">
    <property type="component" value="Unassembled WGS sequence"/>
</dbReference>
<dbReference type="Pfam" id="PF05199">
    <property type="entry name" value="GMC_oxred_C"/>
    <property type="match status" value="1"/>
</dbReference>
<dbReference type="PANTHER" id="PTHR11552:SF147">
    <property type="entry name" value="CHOLINE DEHYDROGENASE, MITOCHONDRIAL"/>
    <property type="match status" value="1"/>
</dbReference>
<dbReference type="PIRSF" id="PIRSF000137">
    <property type="entry name" value="Alcohol_oxidase"/>
    <property type="match status" value="1"/>
</dbReference>
<keyword evidence="3 5" id="KW-0285">Flavoprotein</keyword>
<dbReference type="PANTHER" id="PTHR11552">
    <property type="entry name" value="GLUCOSE-METHANOL-CHOLINE GMC OXIDOREDUCTASE"/>
    <property type="match status" value="1"/>
</dbReference>
<dbReference type="SUPFAM" id="SSF54373">
    <property type="entry name" value="FAD-linked reductases, C-terminal domain"/>
    <property type="match status" value="1"/>
</dbReference>
<protein>
    <submittedName>
        <fullName evidence="7">GMC oxidoreductase</fullName>
    </submittedName>
</protein>
<evidence type="ECO:0000256" key="5">
    <source>
        <dbReference type="RuleBase" id="RU003968"/>
    </source>
</evidence>
<dbReference type="EMBL" id="BSNG01000003">
    <property type="protein sequence ID" value="GLQ12089.1"/>
    <property type="molecule type" value="Genomic_DNA"/>
</dbReference>
<evidence type="ECO:0000256" key="4">
    <source>
        <dbReference type="ARBA" id="ARBA00022827"/>
    </source>
</evidence>
<evidence type="ECO:0000313" key="8">
    <source>
        <dbReference type="Proteomes" id="UP001161406"/>
    </source>
</evidence>
<gene>
    <name evidence="7" type="ORF">GCM10007913_40210</name>
</gene>